<keyword evidence="2" id="KW-0808">Transferase</keyword>
<dbReference type="EC" id="2.4.-.-" evidence="2"/>
<dbReference type="GO" id="GO:0016757">
    <property type="term" value="F:glycosyltransferase activity"/>
    <property type="evidence" value="ECO:0007669"/>
    <property type="project" value="UniProtKB-KW"/>
</dbReference>
<protein>
    <submittedName>
        <fullName evidence="2">Glycosyltransferase</fullName>
        <ecNumber evidence="2">2.4.-.-</ecNumber>
    </submittedName>
</protein>
<evidence type="ECO:0000313" key="3">
    <source>
        <dbReference type="Proteomes" id="UP001223520"/>
    </source>
</evidence>
<reference evidence="2 3" key="1">
    <citation type="journal article" date="2023" name="Limnol Oceanogr Lett">
        <title>Environmental adaptations by the intertidal Antarctic cyanobacterium Halotia branconii CENA392 as revealed using long-read genome sequencing.</title>
        <authorList>
            <person name="Dextro R.B."/>
            <person name="Delbaje E."/>
            <person name="Freitas P.N.N."/>
            <person name="Geraldes V."/>
            <person name="Pinto E."/>
            <person name="Long P.F."/>
            <person name="Fiore M.F."/>
        </authorList>
    </citation>
    <scope>NUCLEOTIDE SEQUENCE [LARGE SCALE GENOMIC DNA]</scope>
    <source>
        <strain evidence="2 3">CENA392</strain>
    </source>
</reference>
<accession>A0AAJ6NPB9</accession>
<feature type="domain" description="Glycosyl transferase family 1" evidence="1">
    <location>
        <begin position="266"/>
        <end position="434"/>
    </location>
</feature>
<keyword evidence="3" id="KW-1185">Reference proteome</keyword>
<keyword evidence="2" id="KW-0328">Glycosyltransferase</keyword>
<dbReference type="SUPFAM" id="SSF53756">
    <property type="entry name" value="UDP-Glycosyltransferase/glycogen phosphorylase"/>
    <property type="match status" value="1"/>
</dbReference>
<dbReference type="Pfam" id="PF00534">
    <property type="entry name" value="Glycos_transf_1"/>
    <property type="match status" value="1"/>
</dbReference>
<dbReference type="RefSeq" id="WP_281481413.1">
    <property type="nucleotide sequence ID" value="NZ_CP124543.1"/>
</dbReference>
<dbReference type="Gene3D" id="3.40.50.2000">
    <property type="entry name" value="Glycogen Phosphorylase B"/>
    <property type="match status" value="1"/>
</dbReference>
<evidence type="ECO:0000313" key="2">
    <source>
        <dbReference type="EMBL" id="WGV24083.1"/>
    </source>
</evidence>
<dbReference type="KEGG" id="hbq:QI031_20055"/>
<proteinExistence type="predicted"/>
<evidence type="ECO:0000259" key="1">
    <source>
        <dbReference type="Pfam" id="PF00534"/>
    </source>
</evidence>
<dbReference type="InterPro" id="IPR001296">
    <property type="entry name" value="Glyco_trans_1"/>
</dbReference>
<organism evidence="2 3">
    <name type="scientific">Halotia branconii CENA392</name>
    <dbReference type="NCBI Taxonomy" id="1539056"/>
    <lineage>
        <taxon>Bacteria</taxon>
        <taxon>Bacillati</taxon>
        <taxon>Cyanobacteriota</taxon>
        <taxon>Cyanophyceae</taxon>
        <taxon>Nostocales</taxon>
        <taxon>Nodulariaceae</taxon>
        <taxon>Halotia</taxon>
    </lineage>
</organism>
<name>A0AAJ6NPB9_9CYAN</name>
<dbReference type="Proteomes" id="UP001223520">
    <property type="component" value="Chromosome"/>
</dbReference>
<dbReference type="EMBL" id="CP124543">
    <property type="protein sequence ID" value="WGV24083.1"/>
    <property type="molecule type" value="Genomic_DNA"/>
</dbReference>
<gene>
    <name evidence="2" type="ORF">QI031_20055</name>
</gene>
<sequence>MEKIANNTLSFWQEEGSRLIQQNFEEFHSLVTQAKGYLRRGNYEAAAVYADIAAFYAICKHSGLFVSRELEEVLLTIGRKVIGKSVDHSQSKPCPDSPKHVLHVATYVANIGGHSRMLLRWIQQDTERSHSLVLTQQAPKEIPKIFKDAVSDRQGEIYVLNESIGSLISWAKQLREYAASTDVIVLHTLCDDVIPTIAFANKEQLPPIIFVNNADTYLWLGASITDVVANLRESGMRLSQARRGIEEKRNALLPIILSPIHRTLSRTEAKRELGIAEDSILLLSIARTAKYQTIDGISFADAHVPLLEKYKQVILIVIGPGNSEDWSAAIQQTNGRIKIFGEREDTAVFYQAADIYVDSFPMTSITSMLEAGSYGTPLISRHYFSPKSDILGGDAPGLTGNLIYVSDLNEYNQVLSNLVEDEELRLNLGEKTNKKIVKTHTGNGWYKNLEQVYQRAMDLPKLTVNTSFKDQICLGEPDSLLPYFYPENQHIDLDGMIQGHIRLMPFNERLQSWVKLTRKHGFSRLSLLLPEWFYLRYYLRLRT</sequence>
<dbReference type="AlphaFoldDB" id="A0AAJ6NPB9"/>